<evidence type="ECO:0000256" key="1">
    <source>
        <dbReference type="SAM" id="MobiDB-lite"/>
    </source>
</evidence>
<gene>
    <name evidence="2" type="ORF">NH14_019495</name>
</gene>
<evidence type="ECO:0000313" key="3">
    <source>
        <dbReference type="Proteomes" id="UP000030460"/>
    </source>
</evidence>
<dbReference type="OrthoDB" id="9069321at2"/>
<organism evidence="2 3">
    <name type="scientific">Paraburkholderia sacchari</name>
    <dbReference type="NCBI Taxonomy" id="159450"/>
    <lineage>
        <taxon>Bacteria</taxon>
        <taxon>Pseudomonadati</taxon>
        <taxon>Pseudomonadota</taxon>
        <taxon>Betaproteobacteria</taxon>
        <taxon>Burkholderiales</taxon>
        <taxon>Burkholderiaceae</taxon>
        <taxon>Paraburkholderia</taxon>
    </lineage>
</organism>
<keyword evidence="3" id="KW-1185">Reference proteome</keyword>
<evidence type="ECO:0000313" key="2">
    <source>
        <dbReference type="EMBL" id="NLP63310.1"/>
    </source>
</evidence>
<comment type="caution">
    <text evidence="2">The sequence shown here is derived from an EMBL/GenBank/DDBJ whole genome shotgun (WGS) entry which is preliminary data.</text>
</comment>
<name>A0A8T6ZGC4_9BURK</name>
<feature type="region of interest" description="Disordered" evidence="1">
    <location>
        <begin position="30"/>
        <end position="50"/>
    </location>
</feature>
<dbReference type="RefSeq" id="WP_052147923.1">
    <property type="nucleotide sequence ID" value="NZ_CADFGF010000005.1"/>
</dbReference>
<dbReference type="EMBL" id="JTDB02000005">
    <property type="protein sequence ID" value="NLP63310.1"/>
    <property type="molecule type" value="Genomic_DNA"/>
</dbReference>
<sequence>MMNRFKLPVAQVDHASSGTDYETDAPCAARTVPSADKPHDPSGSIDHHKRKLTRTWTAKEIALLGTVSDAQVAERIGGISFSTVQKKRQELGIPSAMPAHFPWLPEHLALLGVLDDAELARLTGRSTRAVNQKRNKLGIPAARRPD</sequence>
<dbReference type="AlphaFoldDB" id="A0A8T6ZGC4"/>
<protein>
    <submittedName>
        <fullName evidence="2">Uncharacterized protein</fullName>
    </submittedName>
</protein>
<reference evidence="2" key="2">
    <citation type="submission" date="2020-04" db="EMBL/GenBank/DDBJ databases">
        <authorList>
            <person name="Alexandrino P."/>
            <person name="Mendonca T."/>
            <person name="Guaman L."/>
            <person name="Cherix J."/>
            <person name="Lozano-Sakalauskas G."/>
            <person name="Fujita A."/>
            <person name="Filho E.R."/>
            <person name="Long P."/>
            <person name="Padilla G."/>
            <person name="Taciro M.K."/>
            <person name="Gomez J.G."/>
            <person name="Silva L.F."/>
            <person name="Torres M."/>
        </authorList>
    </citation>
    <scope>NUCLEOTIDE SEQUENCE</scope>
    <source>
        <strain evidence="2">LMG 19450</strain>
    </source>
</reference>
<reference evidence="2" key="1">
    <citation type="journal article" date="2015" name="Genome Announc.">
        <title>Draft Genome Sequence of the Polyhydroxyalkanoate-Producing Bacterium Burkholderia sacchari LMG 19450 Isolated from Brazilian Sugarcane Plantation Soil.</title>
        <authorList>
            <person name="Alexandrino P.M."/>
            <person name="Mendonca T.T."/>
            <person name="Guaman Bautista L.P."/>
            <person name="Cherix J."/>
            <person name="Lozano-Sakalauskas G.C."/>
            <person name="Fujita A."/>
            <person name="Ramos Filho E."/>
            <person name="Long P."/>
            <person name="Padilla G."/>
            <person name="Taciro M.K."/>
            <person name="Gomez J.G."/>
            <person name="Silva L.F."/>
        </authorList>
    </citation>
    <scope>NUCLEOTIDE SEQUENCE</scope>
    <source>
        <strain evidence="2">LMG 19450</strain>
    </source>
</reference>
<dbReference type="Proteomes" id="UP000030460">
    <property type="component" value="Unassembled WGS sequence"/>
</dbReference>
<accession>A0A8T6ZGC4</accession>
<proteinExistence type="predicted"/>